<dbReference type="SUPFAM" id="SSF48208">
    <property type="entry name" value="Six-hairpin glycosidases"/>
    <property type="match status" value="1"/>
</dbReference>
<evidence type="ECO:0000313" key="5">
    <source>
        <dbReference type="EMBL" id="SFQ17708.1"/>
    </source>
</evidence>
<accession>A0A1I5WDF9</accession>
<sequence length="817" mass="92269">MVYFKKLNKLIYSYSCSLIHFIIPEVFLSMKLKAILVITAAFFSFTVFSQSWLPEKNNSKLKVQPAVQPKAYAFNLKDVRLIDNSPFKHAMEIDGGYLLSLSADRLLTRFYINSGLPPKDSVYGGWESEGLSGHTLGHYLSALSMMYASTGNEHFKQRVDYIVDELTRCQAARKTGYVGAIPNEDSIFYKVQRGDIKSGGFDLNGGWSPWYTVHKVMAGLVDAYLYTDNNKALDIVTKMADWTASIVDPLNEAQRQKMLKCEFGGMNDVLANIYAITGNKKYLDLSYKFYDDFVMQPLAEGKPDPLAGRHSNTNIPKAIGSARQYELTANKSDETIASRAWNIVVDNHSYVTGGNGNYEYLGQPGKLNDALSDNTAESCCIYNMLKLTGHLFSWQPKASLMDYYERALYNDILASQNPHNAMMLYFEPLRMGAKKQFSDSTNTFTCCVGSGMENHSKYTEDIYFEGAGGSLYINLFIPSQLNWRSKNVTITQHTTYPENGTTSVVISTKKTVAFAVKIRQPWWATTSAIIKVNGKEVKAEKDAEGFLVINKKWNDNDRIDIAFDMSLYTESMPDNKNRVALLYGPLVLAGNLGDTMPDPVYGTPVLLTDNRNVSDWVVKDKTAPLTFHTKNTGKPFDVTLTPFYKNIDNHYSVYWDYFTNADWAARQAEYEAEKKHQQEIEAQTIDNFRIGEMQPERDHNLKSSEQSYVDQAYGRSGREVRRDGFFSFDMKVDNNKPVALLFTYIGDDKNRSFDILVDEVKIASVELSGKATGKFYDEAYSIPEGLLKDKSTINVKVLSTNGKTAGRVFGVRTIRKW</sequence>
<organism evidence="5 6">
    <name type="scientific">Parafilimonas terrae</name>
    <dbReference type="NCBI Taxonomy" id="1465490"/>
    <lineage>
        <taxon>Bacteria</taxon>
        <taxon>Pseudomonadati</taxon>
        <taxon>Bacteroidota</taxon>
        <taxon>Chitinophagia</taxon>
        <taxon>Chitinophagales</taxon>
        <taxon>Chitinophagaceae</taxon>
        <taxon>Parafilimonas</taxon>
    </lineage>
</organism>
<proteinExistence type="predicted"/>
<evidence type="ECO:0000259" key="3">
    <source>
        <dbReference type="Pfam" id="PF20620"/>
    </source>
</evidence>
<name>A0A1I5WDF9_9BACT</name>
<feature type="transmembrane region" description="Helical" evidence="1">
    <location>
        <begin position="35"/>
        <end position="53"/>
    </location>
</feature>
<feature type="domain" description="Glycoside hydrolase GH146 substrate-binding" evidence="3">
    <location>
        <begin position="680"/>
        <end position="813"/>
    </location>
</feature>
<keyword evidence="1" id="KW-0812">Transmembrane</keyword>
<dbReference type="EMBL" id="FOXQ01000006">
    <property type="protein sequence ID" value="SFQ17708.1"/>
    <property type="molecule type" value="Genomic_DNA"/>
</dbReference>
<dbReference type="InterPro" id="IPR046544">
    <property type="entry name" value="GH146_SB_dom"/>
</dbReference>
<dbReference type="Pfam" id="PF20736">
    <property type="entry name" value="Glyco_hydro127M"/>
    <property type="match status" value="1"/>
</dbReference>
<keyword evidence="1" id="KW-0472">Membrane</keyword>
<dbReference type="Pfam" id="PF20620">
    <property type="entry name" value="DUF6805"/>
    <property type="match status" value="1"/>
</dbReference>
<gene>
    <name evidence="5" type="ORF">SAMN05444277_106111</name>
</gene>
<dbReference type="AlphaFoldDB" id="A0A1I5WDF9"/>
<feature type="transmembrane region" description="Helical" evidence="1">
    <location>
        <begin position="12"/>
        <end position="28"/>
    </location>
</feature>
<reference evidence="5 6" key="1">
    <citation type="submission" date="2016-10" db="EMBL/GenBank/DDBJ databases">
        <authorList>
            <person name="de Groot N.N."/>
        </authorList>
    </citation>
    <scope>NUCLEOTIDE SEQUENCE [LARGE SCALE GENOMIC DNA]</scope>
    <source>
        <strain evidence="5 6">DSM 28286</strain>
    </source>
</reference>
<evidence type="ECO:0000256" key="1">
    <source>
        <dbReference type="SAM" id="Phobius"/>
    </source>
</evidence>
<feature type="domain" description="Non-reducing end beta-L-arabinofuranosidase-like GH127 middle" evidence="4">
    <location>
        <begin position="471"/>
        <end position="565"/>
    </location>
</feature>
<keyword evidence="6" id="KW-1185">Reference proteome</keyword>
<dbReference type="InterPro" id="IPR049046">
    <property type="entry name" value="Beta-AFase-like_GH127_middle"/>
</dbReference>
<dbReference type="PANTHER" id="PTHR31151:SF0">
    <property type="entry name" value="PROLINE-TRNA LIGASE (DUF1680)"/>
    <property type="match status" value="1"/>
</dbReference>
<evidence type="ECO:0000259" key="4">
    <source>
        <dbReference type="Pfam" id="PF20736"/>
    </source>
</evidence>
<dbReference type="GO" id="GO:0005975">
    <property type="term" value="P:carbohydrate metabolic process"/>
    <property type="evidence" value="ECO:0007669"/>
    <property type="project" value="InterPro"/>
</dbReference>
<dbReference type="Proteomes" id="UP000199031">
    <property type="component" value="Unassembled WGS sequence"/>
</dbReference>
<dbReference type="STRING" id="1465490.SAMN05444277_106111"/>
<keyword evidence="1" id="KW-1133">Transmembrane helix</keyword>
<evidence type="ECO:0008006" key="7">
    <source>
        <dbReference type="Google" id="ProtNLM"/>
    </source>
</evidence>
<evidence type="ECO:0000313" key="6">
    <source>
        <dbReference type="Proteomes" id="UP000199031"/>
    </source>
</evidence>
<feature type="domain" description="Non-reducing end beta-L-arabinofuranosidase-like GH127 catalytic" evidence="2">
    <location>
        <begin position="78"/>
        <end position="459"/>
    </location>
</feature>
<dbReference type="Pfam" id="PF07944">
    <property type="entry name" value="Beta-AFase-like_GH127_cat"/>
    <property type="match status" value="1"/>
</dbReference>
<dbReference type="InterPro" id="IPR008928">
    <property type="entry name" value="6-hairpin_glycosidase_sf"/>
</dbReference>
<evidence type="ECO:0000259" key="2">
    <source>
        <dbReference type="Pfam" id="PF07944"/>
    </source>
</evidence>
<dbReference type="PANTHER" id="PTHR31151">
    <property type="entry name" value="PROLINE-TRNA LIGASE (DUF1680)"/>
    <property type="match status" value="1"/>
</dbReference>
<protein>
    <recommendedName>
        <fullName evidence="7">DUF1680 family protein</fullName>
    </recommendedName>
</protein>
<dbReference type="InterPro" id="IPR012878">
    <property type="entry name" value="Beta-AFase-like_GH127_cat"/>
</dbReference>